<dbReference type="AlphaFoldDB" id="A0A1Y5PQB0"/>
<sequence length="68" mass="7799">MSAPSQRISAVRHIAPKCLAKWITPRVAFSYQKGRFLRFEIRWIGDATVCGRRGDLCHPFFRCTGDCL</sequence>
<dbReference type="EMBL" id="FLQS01000080">
    <property type="protein sequence ID" value="SBS79590.1"/>
    <property type="molecule type" value="Genomic_DNA"/>
</dbReference>
<gene>
    <name evidence="1" type="ORF">MHPYR_810005</name>
</gene>
<organism evidence="1">
    <name type="scientific">uncultured Mycobacterium sp</name>
    <dbReference type="NCBI Taxonomy" id="171292"/>
    <lineage>
        <taxon>Bacteria</taxon>
        <taxon>Bacillati</taxon>
        <taxon>Actinomycetota</taxon>
        <taxon>Actinomycetes</taxon>
        <taxon>Mycobacteriales</taxon>
        <taxon>Mycobacteriaceae</taxon>
        <taxon>Mycobacterium</taxon>
        <taxon>environmental samples</taxon>
    </lineage>
</organism>
<proteinExistence type="predicted"/>
<protein>
    <submittedName>
        <fullName evidence="1">Uncharacterized protein</fullName>
    </submittedName>
</protein>
<accession>A0A1Y5PQB0</accession>
<reference evidence="1" key="1">
    <citation type="submission" date="2016-03" db="EMBL/GenBank/DDBJ databases">
        <authorList>
            <person name="Ploux O."/>
        </authorList>
    </citation>
    <scope>NUCLEOTIDE SEQUENCE</scope>
    <source>
        <strain evidence="1">UC10</strain>
    </source>
</reference>
<name>A0A1Y5PQB0_9MYCO</name>
<evidence type="ECO:0000313" key="1">
    <source>
        <dbReference type="EMBL" id="SBS79590.1"/>
    </source>
</evidence>